<reference evidence="2" key="1">
    <citation type="submission" date="2020-03" db="EMBL/GenBank/DDBJ databases">
        <title>The deep terrestrial virosphere.</title>
        <authorList>
            <person name="Holmfeldt K."/>
            <person name="Nilsson E."/>
            <person name="Simone D."/>
            <person name="Lopez-Fernandez M."/>
            <person name="Wu X."/>
            <person name="de Brujin I."/>
            <person name="Lundin D."/>
            <person name="Andersson A."/>
            <person name="Bertilsson S."/>
            <person name="Dopson M."/>
        </authorList>
    </citation>
    <scope>NUCLEOTIDE SEQUENCE</scope>
    <source>
        <strain evidence="2">MM415A03442</strain>
    </source>
</reference>
<accession>A0A6M3JQ78</accession>
<feature type="transmembrane region" description="Helical" evidence="1">
    <location>
        <begin position="6"/>
        <end position="27"/>
    </location>
</feature>
<keyword evidence="1" id="KW-0812">Transmembrane</keyword>
<sequence length="70" mass="8310">MHILEQYVAWIQIGIFVFSVLGAYFYLKAKLDYIVEAVKDGRDDRRQIWAKLDEFRDRLGRIEGRMNGSK</sequence>
<name>A0A6M3JQ78_9ZZZZ</name>
<keyword evidence="1" id="KW-0472">Membrane</keyword>
<dbReference type="AlphaFoldDB" id="A0A6M3JQ78"/>
<keyword evidence="1" id="KW-1133">Transmembrane helix</keyword>
<evidence type="ECO:0000313" key="2">
    <source>
        <dbReference type="EMBL" id="QJA70967.1"/>
    </source>
</evidence>
<proteinExistence type="predicted"/>
<evidence type="ECO:0000256" key="1">
    <source>
        <dbReference type="SAM" id="Phobius"/>
    </source>
</evidence>
<dbReference type="EMBL" id="MT141836">
    <property type="protein sequence ID" value="QJA70967.1"/>
    <property type="molecule type" value="Genomic_DNA"/>
</dbReference>
<gene>
    <name evidence="2" type="ORF">MM415A03442_0008</name>
</gene>
<organism evidence="2">
    <name type="scientific">viral metagenome</name>
    <dbReference type="NCBI Taxonomy" id="1070528"/>
    <lineage>
        <taxon>unclassified sequences</taxon>
        <taxon>metagenomes</taxon>
        <taxon>organismal metagenomes</taxon>
    </lineage>
</organism>
<protein>
    <submittedName>
        <fullName evidence="2">Uncharacterized protein</fullName>
    </submittedName>
</protein>